<sequence length="341" mass="37017">MLLRRCVYLTLLFPSLSYAFEYEDKVCYPGNGSAFPQTFSITKTLATEDNVEGEVIVPRTSTTGSGRVPFDCYCDNPTAQVSHWWSSQNIYPYTTDGDGHWQQITPNLEANIEMYVWNSGGDNYHSVPFIGISNNAQESCDKTGTASTGNTGKVTIRMAKPYVGDISFNGLVAKIWHYRKANYVDYSDPVMVSISLNLNITVPGGCTLLPTSTMTVELGRTNQSEFSGVPYPAAPASYSPSTFDLKFDCEAPYGELSVSLLGEADSQGQGYKTSHDGISVIVADTSNTILPPNHVVGGVTVDDGLTSSSLRLRAWPTYSGSSSAPEPGKFETTATIQLNYK</sequence>
<feature type="signal peptide" evidence="4">
    <location>
        <begin position="1"/>
        <end position="19"/>
    </location>
</feature>
<dbReference type="Proteomes" id="UP001295420">
    <property type="component" value="Unassembled WGS sequence"/>
</dbReference>
<evidence type="ECO:0000313" key="6">
    <source>
        <dbReference type="EMBL" id="CAH1538279.1"/>
    </source>
</evidence>
<evidence type="ECO:0000256" key="3">
    <source>
        <dbReference type="ARBA" id="ARBA00023263"/>
    </source>
</evidence>
<dbReference type="InterPro" id="IPR000259">
    <property type="entry name" value="Adhesion_dom_fimbrial"/>
</dbReference>
<gene>
    <name evidence="6" type="ORF">THF1D04_50245</name>
</gene>
<name>A0AAU9QB22_9VIBR</name>
<dbReference type="PANTHER" id="PTHR33420:SF31">
    <property type="entry name" value="TYPE 1 FIMBRIN D-MANNOSE SPECIFIC ADHESIN"/>
    <property type="match status" value="1"/>
</dbReference>
<comment type="caution">
    <text evidence="6">The sequence shown here is derived from an EMBL/GenBank/DDBJ whole genome shotgun (WGS) entry which is preliminary data.</text>
</comment>
<dbReference type="EMBL" id="CAKMTQ010000045">
    <property type="protein sequence ID" value="CAH1538279.1"/>
    <property type="molecule type" value="Genomic_DNA"/>
</dbReference>
<feature type="domain" description="Fimbrial-type adhesion" evidence="5">
    <location>
        <begin position="194"/>
        <end position="341"/>
    </location>
</feature>
<evidence type="ECO:0000313" key="7">
    <source>
        <dbReference type="Proteomes" id="UP001295420"/>
    </source>
</evidence>
<reference evidence="6" key="1">
    <citation type="submission" date="2022-01" db="EMBL/GenBank/DDBJ databases">
        <authorList>
            <person name="Lagorce A."/>
        </authorList>
    </citation>
    <scope>NUCLEOTIDE SEQUENCE</scope>
    <source>
        <strain evidence="6">Th15_F1_D04</strain>
    </source>
</reference>
<dbReference type="GO" id="GO:0009289">
    <property type="term" value="C:pilus"/>
    <property type="evidence" value="ECO:0007669"/>
    <property type="project" value="UniProtKB-SubCell"/>
</dbReference>
<proteinExistence type="predicted"/>
<keyword evidence="3" id="KW-0281">Fimbrium</keyword>
<comment type="subcellular location">
    <subcellularLocation>
        <location evidence="1">Fimbrium</location>
    </subcellularLocation>
</comment>
<keyword evidence="2 4" id="KW-0732">Signal</keyword>
<dbReference type="GO" id="GO:0043709">
    <property type="term" value="P:cell adhesion involved in single-species biofilm formation"/>
    <property type="evidence" value="ECO:0007669"/>
    <property type="project" value="TreeGrafter"/>
</dbReference>
<dbReference type="SUPFAM" id="SSF49401">
    <property type="entry name" value="Bacterial adhesins"/>
    <property type="match status" value="1"/>
</dbReference>
<dbReference type="RefSeq" id="WP_409931853.1">
    <property type="nucleotide sequence ID" value="NZ_CAKMTQ010000045.1"/>
</dbReference>
<protein>
    <submittedName>
        <fullName evidence="6">Fimbrial domain-containing protein</fullName>
    </submittedName>
</protein>
<dbReference type="Gene3D" id="2.60.40.1090">
    <property type="entry name" value="Fimbrial-type adhesion domain"/>
    <property type="match status" value="1"/>
</dbReference>
<dbReference type="InterPro" id="IPR036937">
    <property type="entry name" value="Adhesion_dom_fimbrial_sf"/>
</dbReference>
<accession>A0AAU9QB22</accession>
<dbReference type="InterPro" id="IPR050263">
    <property type="entry name" value="Bact_Fimbrial_Adh_Pro"/>
</dbReference>
<dbReference type="Pfam" id="PF00419">
    <property type="entry name" value="Fimbrial"/>
    <property type="match status" value="1"/>
</dbReference>
<organism evidence="6 7">
    <name type="scientific">Vibrio owensii</name>
    <dbReference type="NCBI Taxonomy" id="696485"/>
    <lineage>
        <taxon>Bacteria</taxon>
        <taxon>Pseudomonadati</taxon>
        <taxon>Pseudomonadota</taxon>
        <taxon>Gammaproteobacteria</taxon>
        <taxon>Vibrionales</taxon>
        <taxon>Vibrionaceae</taxon>
        <taxon>Vibrio</taxon>
    </lineage>
</organism>
<dbReference type="AlphaFoldDB" id="A0AAU9QB22"/>
<evidence type="ECO:0000256" key="1">
    <source>
        <dbReference type="ARBA" id="ARBA00004561"/>
    </source>
</evidence>
<feature type="chain" id="PRO_5043998254" evidence="4">
    <location>
        <begin position="20"/>
        <end position="341"/>
    </location>
</feature>
<dbReference type="PANTHER" id="PTHR33420">
    <property type="entry name" value="FIMBRIAL SUBUNIT ELFA-RELATED"/>
    <property type="match status" value="1"/>
</dbReference>
<evidence type="ECO:0000256" key="4">
    <source>
        <dbReference type="SAM" id="SignalP"/>
    </source>
</evidence>
<evidence type="ECO:0000256" key="2">
    <source>
        <dbReference type="ARBA" id="ARBA00022729"/>
    </source>
</evidence>
<evidence type="ECO:0000259" key="5">
    <source>
        <dbReference type="Pfam" id="PF00419"/>
    </source>
</evidence>
<dbReference type="InterPro" id="IPR008966">
    <property type="entry name" value="Adhesion_dom_sf"/>
</dbReference>